<comment type="caution">
    <text evidence="2">The sequence shown here is derived from an EMBL/GenBank/DDBJ whole genome shotgun (WGS) entry which is preliminary data.</text>
</comment>
<feature type="transmembrane region" description="Helical" evidence="1">
    <location>
        <begin position="21"/>
        <end position="45"/>
    </location>
</feature>
<reference evidence="3" key="3">
    <citation type="submission" date="2018-01" db="EMBL/GenBank/DDBJ databases">
        <authorList>
            <person name="Gaut B.S."/>
            <person name="Morton B.R."/>
            <person name="Clegg M.T."/>
            <person name="Duvall M.R."/>
        </authorList>
    </citation>
    <scope>NUCLEOTIDE SEQUENCE</scope>
    <source>
        <strain evidence="3">ATCC BAA-2683</strain>
    </source>
</reference>
<reference evidence="2 4" key="1">
    <citation type="submission" date="2016-10" db="EMBL/GenBank/DDBJ databases">
        <title>Genome sequence of Mycobacterium talmonii.</title>
        <authorList>
            <person name="Greninger A.L."/>
            <person name="Elliott B."/>
            <person name="Vasireddy S."/>
            <person name="Vasireddy R."/>
        </authorList>
    </citation>
    <scope>NUCLEOTIDE SEQUENCE [LARGE SCALE GENOMIC DNA]</scope>
    <source>
        <strain evidence="2">MO-5499</strain>
        <strain evidence="4">NE-TNMC-100812</strain>
    </source>
</reference>
<evidence type="ECO:0000313" key="2">
    <source>
        <dbReference type="EMBL" id="OHV04199.1"/>
    </source>
</evidence>
<name>A0A1S1NJQ6_9MYCO</name>
<keyword evidence="1" id="KW-1133">Transmembrane helix</keyword>
<dbReference type="EMBL" id="PPEA01000149">
    <property type="protein sequence ID" value="PQM48670.1"/>
    <property type="molecule type" value="Genomic_DNA"/>
</dbReference>
<keyword evidence="1" id="KW-0472">Membrane</keyword>
<accession>A0A1S1NJQ6</accession>
<evidence type="ECO:0000313" key="5">
    <source>
        <dbReference type="Proteomes" id="UP000238296"/>
    </source>
</evidence>
<protein>
    <recommendedName>
        <fullName evidence="6">Facilitated glucose transporter</fullName>
    </recommendedName>
</protein>
<organism evidence="2 4">
    <name type="scientific">Mycobacterium talmoniae</name>
    <dbReference type="NCBI Taxonomy" id="1858794"/>
    <lineage>
        <taxon>Bacteria</taxon>
        <taxon>Bacillati</taxon>
        <taxon>Actinomycetota</taxon>
        <taxon>Actinomycetes</taxon>
        <taxon>Mycobacteriales</taxon>
        <taxon>Mycobacteriaceae</taxon>
        <taxon>Mycobacterium</taxon>
    </lineage>
</organism>
<feature type="transmembrane region" description="Helical" evidence="1">
    <location>
        <begin position="111"/>
        <end position="133"/>
    </location>
</feature>
<dbReference type="Proteomes" id="UP000238296">
    <property type="component" value="Unassembled WGS sequence"/>
</dbReference>
<dbReference type="AlphaFoldDB" id="A0A1S1NJQ6"/>
<evidence type="ECO:0000313" key="4">
    <source>
        <dbReference type="Proteomes" id="UP000179734"/>
    </source>
</evidence>
<dbReference type="Proteomes" id="UP000179734">
    <property type="component" value="Unassembled WGS sequence"/>
</dbReference>
<feature type="transmembrane region" description="Helical" evidence="1">
    <location>
        <begin position="51"/>
        <end position="71"/>
    </location>
</feature>
<reference evidence="3 5" key="2">
    <citation type="journal article" date="2017" name="Int. J. Syst. Evol. Microbiol.">
        <title>Mycobacterium talmoniae sp. nov., a slowly growing mycobacterium isolated from human respiratory samples.</title>
        <authorList>
            <person name="Davidson R.M."/>
            <person name="DeGroote M.A."/>
            <person name="Marola J.L."/>
            <person name="Buss S."/>
            <person name="Jones V."/>
            <person name="McNeil M.R."/>
            <person name="Freifeld A.G."/>
            <person name="Elaine Epperson L."/>
            <person name="Hasan N.A."/>
            <person name="Jackson M."/>
            <person name="Iwen P.C."/>
            <person name="Salfinger M."/>
            <person name="Strong M."/>
        </authorList>
    </citation>
    <scope>NUCLEOTIDE SEQUENCE [LARGE SCALE GENOMIC DNA]</scope>
    <source>
        <strain evidence="3 5">ATCC BAA-2683</strain>
    </source>
</reference>
<proteinExistence type="predicted"/>
<keyword evidence="4" id="KW-1185">Reference proteome</keyword>
<evidence type="ECO:0000313" key="3">
    <source>
        <dbReference type="EMBL" id="PQM48670.1"/>
    </source>
</evidence>
<dbReference type="RefSeq" id="WP_071025523.1">
    <property type="nucleotide sequence ID" value="NZ_MLQM01000047.1"/>
</dbReference>
<evidence type="ECO:0000256" key="1">
    <source>
        <dbReference type="SAM" id="Phobius"/>
    </source>
</evidence>
<gene>
    <name evidence="2" type="ORF">BKN37_11040</name>
    <name evidence="3" type="ORF">C1Y40_01113</name>
</gene>
<feature type="transmembrane region" description="Helical" evidence="1">
    <location>
        <begin position="78"/>
        <end position="99"/>
    </location>
</feature>
<sequence length="142" mass="15099">MTVAEPRAGSADDTGATDRGFRFVVLTLLGVDGVLSAVTAALLLPSYIGRFPFPISAVVSGVVNAVLVWAATHWTKSLRLAAVPLWTWLLTVAAMTFGGPGDDFIFAGRGVMAYGALLMIVVGAAPPAALLWWRRYRRPLRG</sequence>
<evidence type="ECO:0008006" key="6">
    <source>
        <dbReference type="Google" id="ProtNLM"/>
    </source>
</evidence>
<keyword evidence="1" id="KW-0812">Transmembrane</keyword>
<dbReference type="EMBL" id="MLQM01000047">
    <property type="protein sequence ID" value="OHV04199.1"/>
    <property type="molecule type" value="Genomic_DNA"/>
</dbReference>